<evidence type="ECO:0000313" key="9">
    <source>
        <dbReference type="EMBL" id="SLM89313.1"/>
    </source>
</evidence>
<dbReference type="Gene3D" id="1.10.150.20">
    <property type="entry name" value="5' to 3' exonuclease, C-terminal subdomain"/>
    <property type="match status" value="1"/>
</dbReference>
<dbReference type="SUPFAM" id="SSF46929">
    <property type="entry name" value="DNA helicase RuvA subunit, C-terminal domain"/>
    <property type="match status" value="1"/>
</dbReference>
<comment type="domain">
    <text evidence="6">Has three domains with a flexible linker between the domains II and III and assumes an 'L' shape. Domain III is highly mobile and contacts RuvB.</text>
</comment>
<evidence type="ECO:0000256" key="4">
    <source>
        <dbReference type="ARBA" id="ARBA00023172"/>
    </source>
</evidence>
<evidence type="ECO:0000313" key="10">
    <source>
        <dbReference type="Proteomes" id="UP000195981"/>
    </source>
</evidence>
<comment type="subcellular location">
    <subcellularLocation>
        <location evidence="6">Cytoplasm</location>
    </subcellularLocation>
</comment>
<dbReference type="GO" id="GO:0048476">
    <property type="term" value="C:Holliday junction resolvase complex"/>
    <property type="evidence" value="ECO:0007669"/>
    <property type="project" value="UniProtKB-UniRule"/>
</dbReference>
<keyword evidence="9" id="KW-0547">Nucleotide-binding</keyword>
<dbReference type="InterPro" id="IPR036267">
    <property type="entry name" value="RuvA_C_sf"/>
</dbReference>
<dbReference type="Pfam" id="PF07499">
    <property type="entry name" value="RuvA_C"/>
    <property type="match status" value="1"/>
</dbReference>
<dbReference type="Proteomes" id="UP000195981">
    <property type="component" value="Unassembled WGS sequence"/>
</dbReference>
<dbReference type="RefSeq" id="WP_087102660.1">
    <property type="nucleotide sequence ID" value="NZ_FWFG01000030.1"/>
</dbReference>
<comment type="subunit">
    <text evidence="6">Homotetramer. Forms an RuvA(8)-RuvB(12)-Holliday junction (HJ) complex. HJ DNA is sandwiched between 2 RuvA tetramers; dsDNA enters through RuvA and exits via RuvB. An RuvB hexamer assembles on each DNA strand where it exits the tetramer. Each RuvB hexamer is contacted by two RuvA subunits (via domain III) on 2 adjacent RuvB subunits; this complex drives branch migration. In the full resolvosome a probable DNA-RuvA(4)-RuvB(12)-RuvC(2) complex forms which resolves the HJ.</text>
</comment>
<keyword evidence="4 6" id="KW-0233">DNA recombination</keyword>
<dbReference type="InterPro" id="IPR011114">
    <property type="entry name" value="RuvA_C"/>
</dbReference>
<evidence type="ECO:0000256" key="6">
    <source>
        <dbReference type="HAMAP-Rule" id="MF_00031"/>
    </source>
</evidence>
<dbReference type="InterPro" id="IPR013849">
    <property type="entry name" value="DNA_helicase_Holl-junc_RuvA_I"/>
</dbReference>
<dbReference type="GO" id="GO:0006281">
    <property type="term" value="P:DNA repair"/>
    <property type="evidence" value="ECO:0007669"/>
    <property type="project" value="UniProtKB-UniRule"/>
</dbReference>
<dbReference type="InterPro" id="IPR003583">
    <property type="entry name" value="Hlx-hairpin-Hlx_DNA-bd_motif"/>
</dbReference>
<feature type="domain" description="Helix-hairpin-helix DNA-binding motif class 1" evidence="8">
    <location>
        <begin position="72"/>
        <end position="91"/>
    </location>
</feature>
<keyword evidence="3 6" id="KW-0238">DNA-binding</keyword>
<feature type="region of interest" description="Disordered" evidence="7">
    <location>
        <begin position="134"/>
        <end position="154"/>
    </location>
</feature>
<keyword evidence="9" id="KW-0347">Helicase</keyword>
<dbReference type="InterPro" id="IPR012340">
    <property type="entry name" value="NA-bd_OB-fold"/>
</dbReference>
<dbReference type="SUPFAM" id="SSF47781">
    <property type="entry name" value="RuvA domain 2-like"/>
    <property type="match status" value="1"/>
</dbReference>
<comment type="function">
    <text evidence="6">The RuvA-RuvB-RuvC complex processes Holliday junction (HJ) DNA during genetic recombination and DNA repair, while the RuvA-RuvB complex plays an important role in the rescue of blocked DNA replication forks via replication fork reversal (RFR). RuvA specifically binds to HJ cruciform DNA, conferring on it an open structure. The RuvB hexamer acts as an ATP-dependent pump, pulling dsDNA into and through the RuvAB complex. HJ branch migration allows RuvC to scan DNA until it finds its consensus sequence, where it cleaves and resolves the cruciform DNA.</text>
</comment>
<keyword evidence="9" id="KW-0378">Hydrolase</keyword>
<reference evidence="9 10" key="1">
    <citation type="submission" date="2017-02" db="EMBL/GenBank/DDBJ databases">
        <authorList>
            <person name="Peterson S.W."/>
        </authorList>
    </citation>
    <scope>NUCLEOTIDE SEQUENCE [LARGE SCALE GENOMIC DNA]</scope>
    <source>
        <strain evidence="9 10">CIP104813</strain>
    </source>
</reference>
<evidence type="ECO:0000259" key="8">
    <source>
        <dbReference type="SMART" id="SM00278"/>
    </source>
</evidence>
<name>A0A1X6WV87_9MICO</name>
<evidence type="ECO:0000256" key="3">
    <source>
        <dbReference type="ARBA" id="ARBA00023125"/>
    </source>
</evidence>
<dbReference type="NCBIfam" id="TIGR00084">
    <property type="entry name" value="ruvA"/>
    <property type="match status" value="1"/>
</dbReference>
<dbReference type="InterPro" id="IPR010994">
    <property type="entry name" value="RuvA_2-like"/>
</dbReference>
<evidence type="ECO:0000256" key="7">
    <source>
        <dbReference type="SAM" id="MobiDB-lite"/>
    </source>
</evidence>
<proteinExistence type="inferred from homology"/>
<gene>
    <name evidence="6" type="primary">ruvA</name>
    <name evidence="9" type="ORF">FM110_03370</name>
</gene>
<dbReference type="Pfam" id="PF01330">
    <property type="entry name" value="RuvA_N"/>
    <property type="match status" value="1"/>
</dbReference>
<keyword evidence="9" id="KW-0067">ATP-binding</keyword>
<dbReference type="Pfam" id="PF14520">
    <property type="entry name" value="HHH_5"/>
    <property type="match status" value="1"/>
</dbReference>
<dbReference type="SMART" id="SM00278">
    <property type="entry name" value="HhH1"/>
    <property type="match status" value="2"/>
</dbReference>
<dbReference type="Gene3D" id="1.10.8.10">
    <property type="entry name" value="DNA helicase RuvA subunit, C-terminal domain"/>
    <property type="match status" value="1"/>
</dbReference>
<dbReference type="SUPFAM" id="SSF50249">
    <property type="entry name" value="Nucleic acid-binding proteins"/>
    <property type="match status" value="1"/>
</dbReference>
<feature type="domain" description="Helix-hairpin-helix DNA-binding motif class 1" evidence="8">
    <location>
        <begin position="107"/>
        <end position="126"/>
    </location>
</feature>
<organism evidence="9 10">
    <name type="scientific">Brachybacterium nesterenkovii</name>
    <dbReference type="NCBI Taxonomy" id="47847"/>
    <lineage>
        <taxon>Bacteria</taxon>
        <taxon>Bacillati</taxon>
        <taxon>Actinomycetota</taxon>
        <taxon>Actinomycetes</taxon>
        <taxon>Micrococcales</taxon>
        <taxon>Dermabacteraceae</taxon>
        <taxon>Brachybacterium</taxon>
    </lineage>
</organism>
<dbReference type="AlphaFoldDB" id="A0A1X6WV87"/>
<comment type="similarity">
    <text evidence="6">Belongs to the RuvA family.</text>
</comment>
<keyword evidence="5 6" id="KW-0234">DNA repair</keyword>
<keyword evidence="10" id="KW-1185">Reference proteome</keyword>
<dbReference type="GO" id="GO:0000400">
    <property type="term" value="F:four-way junction DNA binding"/>
    <property type="evidence" value="ECO:0007669"/>
    <property type="project" value="UniProtKB-UniRule"/>
</dbReference>
<evidence type="ECO:0000256" key="5">
    <source>
        <dbReference type="ARBA" id="ARBA00023204"/>
    </source>
</evidence>
<dbReference type="OrthoDB" id="5293449at2"/>
<keyword evidence="1 6" id="KW-0963">Cytoplasm</keyword>
<dbReference type="HAMAP" id="MF_00031">
    <property type="entry name" value="DNA_HJ_migration_RuvA"/>
    <property type="match status" value="1"/>
</dbReference>
<evidence type="ECO:0000256" key="1">
    <source>
        <dbReference type="ARBA" id="ARBA00022490"/>
    </source>
</evidence>
<dbReference type="InterPro" id="IPR000085">
    <property type="entry name" value="RuvA"/>
</dbReference>
<dbReference type="GO" id="GO:0005737">
    <property type="term" value="C:cytoplasm"/>
    <property type="evidence" value="ECO:0007669"/>
    <property type="project" value="UniProtKB-SubCell"/>
</dbReference>
<dbReference type="GO" id="GO:0009379">
    <property type="term" value="C:Holliday junction helicase complex"/>
    <property type="evidence" value="ECO:0007669"/>
    <property type="project" value="InterPro"/>
</dbReference>
<dbReference type="GO" id="GO:0005524">
    <property type="term" value="F:ATP binding"/>
    <property type="evidence" value="ECO:0007669"/>
    <property type="project" value="InterPro"/>
</dbReference>
<accession>A0A1X6WV87</accession>
<protein>
    <recommendedName>
        <fullName evidence="6">Holliday junction branch migration complex subunit RuvA</fullName>
    </recommendedName>
</protein>
<dbReference type="Gene3D" id="2.40.50.140">
    <property type="entry name" value="Nucleic acid-binding proteins"/>
    <property type="match status" value="1"/>
</dbReference>
<dbReference type="GO" id="GO:0006310">
    <property type="term" value="P:DNA recombination"/>
    <property type="evidence" value="ECO:0007669"/>
    <property type="project" value="UniProtKB-UniRule"/>
</dbReference>
<feature type="region of interest" description="Domain III" evidence="6">
    <location>
        <begin position="155"/>
        <end position="205"/>
    </location>
</feature>
<comment type="caution">
    <text evidence="6">Lacks conserved residue(s) required for the propagation of feature annotation.</text>
</comment>
<keyword evidence="2 6" id="KW-0227">DNA damage</keyword>
<dbReference type="EMBL" id="FWFG01000030">
    <property type="protein sequence ID" value="SLM89313.1"/>
    <property type="molecule type" value="Genomic_DNA"/>
</dbReference>
<dbReference type="GO" id="GO:0009378">
    <property type="term" value="F:four-way junction helicase activity"/>
    <property type="evidence" value="ECO:0007669"/>
    <property type="project" value="InterPro"/>
</dbReference>
<evidence type="ECO:0000256" key="2">
    <source>
        <dbReference type="ARBA" id="ARBA00022763"/>
    </source>
</evidence>
<sequence length="205" mass="20916">MISTLTGRVAALSLDALVLDVGGVGFAVRTTPQALAEARHGQELTMHTELVVREDSLTLYGFPRPEETEIFRIVQSVSGIGPRIALAVLAVLSPDDLRRAVAAGDTKAITRTPGIGPKVAQRMVLELKDRIGAPSGEASADGDAAPALAADAPATGPEGDVVQALIGLGWPEKAAADAVAKAAGDGASDAGALLREALRRLGGSR</sequence>